<dbReference type="InterPro" id="IPR004799">
    <property type="entry name" value="Periplasmic_diS_OxRdtase_DsbE"/>
</dbReference>
<proteinExistence type="inferred from homology"/>
<evidence type="ECO:0000313" key="7">
    <source>
        <dbReference type="EMBL" id="SBW11076.1"/>
    </source>
</evidence>
<protein>
    <submittedName>
        <fullName evidence="7">Thiol:disulfide interchange protein DsbE</fullName>
    </submittedName>
</protein>
<sequence length="172" mass="18469">MMRAKLWLPLAGFAVLLAVVGLRIGKTEAPLPSPLLGKPLPAFALPLLEGDGTLSSADLKGRAVLVNVFGSWCVACVEEHPVLLEAAKTAEIVGIAWRDKPEATRAWLAKRGNPYRAVGLDPDSRAALNLGVTGAPETFVVAPDGRVAYKLTGVMTPEIWRERIRPLLETLK</sequence>
<dbReference type="PANTHER" id="PTHR42852">
    <property type="entry name" value="THIOL:DISULFIDE INTERCHANGE PROTEIN DSBE"/>
    <property type="match status" value="1"/>
</dbReference>
<dbReference type="SUPFAM" id="SSF52833">
    <property type="entry name" value="Thioredoxin-like"/>
    <property type="match status" value="1"/>
</dbReference>
<dbReference type="PANTHER" id="PTHR42852:SF6">
    <property type="entry name" value="THIOL:DISULFIDE INTERCHANGE PROTEIN DSBE"/>
    <property type="match status" value="1"/>
</dbReference>
<dbReference type="GO" id="GO:0015036">
    <property type="term" value="F:disulfide oxidoreductase activity"/>
    <property type="evidence" value="ECO:0007669"/>
    <property type="project" value="InterPro"/>
</dbReference>
<evidence type="ECO:0000256" key="2">
    <source>
        <dbReference type="ARBA" id="ARBA00007758"/>
    </source>
</evidence>
<evidence type="ECO:0000259" key="6">
    <source>
        <dbReference type="PROSITE" id="PS51352"/>
    </source>
</evidence>
<evidence type="ECO:0000256" key="5">
    <source>
        <dbReference type="ARBA" id="ARBA00023284"/>
    </source>
</evidence>
<dbReference type="InterPro" id="IPR013740">
    <property type="entry name" value="Redoxin"/>
</dbReference>
<accession>A0A212KH57</accession>
<dbReference type="NCBIfam" id="TIGR00385">
    <property type="entry name" value="dsbE"/>
    <property type="match status" value="1"/>
</dbReference>
<evidence type="ECO:0000256" key="4">
    <source>
        <dbReference type="ARBA" id="ARBA00023157"/>
    </source>
</evidence>
<comment type="similarity">
    <text evidence="2">Belongs to the thioredoxin family. DsbE subfamily.</text>
</comment>
<dbReference type="PROSITE" id="PS51352">
    <property type="entry name" value="THIOREDOXIN_2"/>
    <property type="match status" value="1"/>
</dbReference>
<keyword evidence="3" id="KW-0201">Cytochrome c-type biogenesis</keyword>
<dbReference type="AlphaFoldDB" id="A0A212KH57"/>
<dbReference type="CDD" id="cd03010">
    <property type="entry name" value="TlpA_like_DsbE"/>
    <property type="match status" value="1"/>
</dbReference>
<dbReference type="InterPro" id="IPR050553">
    <property type="entry name" value="Thioredoxin_ResA/DsbE_sf"/>
</dbReference>
<gene>
    <name evidence="7" type="primary">dsbE</name>
    <name evidence="7" type="ORF">KL86APRO_20067</name>
</gene>
<dbReference type="GO" id="GO:0017004">
    <property type="term" value="P:cytochrome complex assembly"/>
    <property type="evidence" value="ECO:0007669"/>
    <property type="project" value="UniProtKB-KW"/>
</dbReference>
<dbReference type="InterPro" id="IPR013766">
    <property type="entry name" value="Thioredoxin_domain"/>
</dbReference>
<dbReference type="InterPro" id="IPR017937">
    <property type="entry name" value="Thioredoxin_CS"/>
</dbReference>
<dbReference type="Pfam" id="PF08534">
    <property type="entry name" value="Redoxin"/>
    <property type="match status" value="1"/>
</dbReference>
<organism evidence="7">
    <name type="scientific">uncultured Alphaproteobacteria bacterium</name>
    <dbReference type="NCBI Taxonomy" id="91750"/>
    <lineage>
        <taxon>Bacteria</taxon>
        <taxon>Pseudomonadati</taxon>
        <taxon>Pseudomonadota</taxon>
        <taxon>Alphaproteobacteria</taxon>
        <taxon>environmental samples</taxon>
    </lineage>
</organism>
<dbReference type="GO" id="GO:0030288">
    <property type="term" value="C:outer membrane-bounded periplasmic space"/>
    <property type="evidence" value="ECO:0007669"/>
    <property type="project" value="InterPro"/>
</dbReference>
<keyword evidence="4" id="KW-1015">Disulfide bond</keyword>
<keyword evidence="5" id="KW-0676">Redox-active center</keyword>
<evidence type="ECO:0000256" key="3">
    <source>
        <dbReference type="ARBA" id="ARBA00022748"/>
    </source>
</evidence>
<reference evidence="7" key="1">
    <citation type="submission" date="2016-04" db="EMBL/GenBank/DDBJ databases">
        <authorList>
            <person name="Evans L.H."/>
            <person name="Alamgir A."/>
            <person name="Owens N."/>
            <person name="Weber N.D."/>
            <person name="Virtaneva K."/>
            <person name="Barbian K."/>
            <person name="Babar A."/>
            <person name="Rosenke K."/>
        </authorList>
    </citation>
    <scope>NUCLEOTIDE SEQUENCE</scope>
    <source>
        <strain evidence="7">86</strain>
    </source>
</reference>
<comment type="subcellular location">
    <subcellularLocation>
        <location evidence="1">Cell envelope</location>
    </subcellularLocation>
</comment>
<evidence type="ECO:0000256" key="1">
    <source>
        <dbReference type="ARBA" id="ARBA00004196"/>
    </source>
</evidence>
<dbReference type="Gene3D" id="3.40.30.10">
    <property type="entry name" value="Glutaredoxin"/>
    <property type="match status" value="1"/>
</dbReference>
<name>A0A212KH57_9PROT</name>
<dbReference type="EMBL" id="FLUO01000002">
    <property type="protein sequence ID" value="SBW11076.1"/>
    <property type="molecule type" value="Genomic_DNA"/>
</dbReference>
<feature type="domain" description="Thioredoxin" evidence="6">
    <location>
        <begin position="34"/>
        <end position="169"/>
    </location>
</feature>
<dbReference type="PROSITE" id="PS00194">
    <property type="entry name" value="THIOREDOXIN_1"/>
    <property type="match status" value="1"/>
</dbReference>
<dbReference type="InterPro" id="IPR036249">
    <property type="entry name" value="Thioredoxin-like_sf"/>
</dbReference>